<comment type="caution">
    <text evidence="1">The sequence shown here is derived from an EMBL/GenBank/DDBJ whole genome shotgun (WGS) entry which is preliminary data.</text>
</comment>
<name>A0A8X8IEX2_9BACT</name>
<dbReference type="EMBL" id="FNNO01000016">
    <property type="protein sequence ID" value="SDX43569.1"/>
    <property type="molecule type" value="Genomic_DNA"/>
</dbReference>
<evidence type="ECO:0000313" key="1">
    <source>
        <dbReference type="EMBL" id="SDX43569.1"/>
    </source>
</evidence>
<dbReference type="RefSeq" id="WP_092726044.1">
    <property type="nucleotide sequence ID" value="NZ_FNNO01000016.1"/>
</dbReference>
<evidence type="ECO:0000313" key="2">
    <source>
        <dbReference type="Proteomes" id="UP000198711"/>
    </source>
</evidence>
<proteinExistence type="predicted"/>
<dbReference type="AlphaFoldDB" id="A0A8X8IEX2"/>
<organism evidence="1 2">
    <name type="scientific">Hydrobacter penzbergensis</name>
    <dbReference type="NCBI Taxonomy" id="1235997"/>
    <lineage>
        <taxon>Bacteria</taxon>
        <taxon>Pseudomonadati</taxon>
        <taxon>Bacteroidota</taxon>
        <taxon>Chitinophagia</taxon>
        <taxon>Chitinophagales</taxon>
        <taxon>Chitinophagaceae</taxon>
        <taxon>Hydrobacter</taxon>
    </lineage>
</organism>
<gene>
    <name evidence="1" type="ORF">SAMN05444410_1163</name>
</gene>
<reference evidence="1 2" key="1">
    <citation type="submission" date="2016-10" db="EMBL/GenBank/DDBJ databases">
        <authorList>
            <person name="Varghese N."/>
            <person name="Submissions S."/>
        </authorList>
    </citation>
    <scope>NUCLEOTIDE SEQUENCE [LARGE SCALE GENOMIC DNA]</scope>
    <source>
        <strain evidence="1 2">DSM 25353</strain>
    </source>
</reference>
<sequence length="247" mass="28758">MNSQKNPWEELKGQNYFEKDKEIIDEHNASLGPHPLFIDLDLLPEPYIGNPNANVVILFTNPGLRNGGDAEREDYNNDNLVTAIRNNLTHSNKEYPYYYLNPEFKETGGGKWIRQRMKDLIDDPRIGDKTLSERIFAIQLHPYHSARFKNIEGLEGQTYSMHLLSKAINRGALIIFTRTQKEWDDAYYKFDSKFKELKQIPELNFIELKNTANKTPRSPYFKESMGKENFEKLIAAILKPVDRNGME</sequence>
<keyword evidence="2" id="KW-1185">Reference proteome</keyword>
<protein>
    <submittedName>
        <fullName evidence="1">Uncharacterized protein</fullName>
    </submittedName>
</protein>
<accession>A0A8X8IEX2</accession>
<dbReference type="Proteomes" id="UP000198711">
    <property type="component" value="Unassembled WGS sequence"/>
</dbReference>